<keyword evidence="3" id="KW-1185">Reference proteome</keyword>
<evidence type="ECO:0000313" key="2">
    <source>
        <dbReference type="EMBL" id="MFC4585445.1"/>
    </source>
</evidence>
<gene>
    <name evidence="2" type="ORF">ACFO8L_05155</name>
</gene>
<protein>
    <submittedName>
        <fullName evidence="2">Uncharacterized protein</fullName>
    </submittedName>
</protein>
<comment type="caution">
    <text evidence="2">The sequence shown here is derived from an EMBL/GenBank/DDBJ whole genome shotgun (WGS) entry which is preliminary data.</text>
</comment>
<organism evidence="2 3">
    <name type="scientific">Sphaerisporangium corydalis</name>
    <dbReference type="NCBI Taxonomy" id="1441875"/>
    <lineage>
        <taxon>Bacteria</taxon>
        <taxon>Bacillati</taxon>
        <taxon>Actinomycetota</taxon>
        <taxon>Actinomycetes</taxon>
        <taxon>Streptosporangiales</taxon>
        <taxon>Streptosporangiaceae</taxon>
        <taxon>Sphaerisporangium</taxon>
    </lineage>
</organism>
<name>A0ABV9E968_9ACTN</name>
<evidence type="ECO:0000256" key="1">
    <source>
        <dbReference type="SAM" id="MobiDB-lite"/>
    </source>
</evidence>
<proteinExistence type="predicted"/>
<dbReference type="EMBL" id="JBHSFN010000002">
    <property type="protein sequence ID" value="MFC4585445.1"/>
    <property type="molecule type" value="Genomic_DNA"/>
</dbReference>
<dbReference type="RefSeq" id="WP_262843032.1">
    <property type="nucleotide sequence ID" value="NZ_JANZYP010000015.1"/>
</dbReference>
<accession>A0ABV9E968</accession>
<feature type="region of interest" description="Disordered" evidence="1">
    <location>
        <begin position="1"/>
        <end position="22"/>
    </location>
</feature>
<dbReference type="Proteomes" id="UP001595891">
    <property type="component" value="Unassembled WGS sequence"/>
</dbReference>
<reference evidence="3" key="1">
    <citation type="journal article" date="2019" name="Int. J. Syst. Evol. Microbiol.">
        <title>The Global Catalogue of Microorganisms (GCM) 10K type strain sequencing project: providing services to taxonomists for standard genome sequencing and annotation.</title>
        <authorList>
            <consortium name="The Broad Institute Genomics Platform"/>
            <consortium name="The Broad Institute Genome Sequencing Center for Infectious Disease"/>
            <person name="Wu L."/>
            <person name="Ma J."/>
        </authorList>
    </citation>
    <scope>NUCLEOTIDE SEQUENCE [LARGE SCALE GENOMIC DNA]</scope>
    <source>
        <strain evidence="3">CCUG 49560</strain>
    </source>
</reference>
<sequence>MNGRSSNRKPRDAHAVTPPAKGRLRALARKPAAWVGAIVLGALAVQLTDASSGVIESWLPVADLVDKLSSGGPVRAVALEGAPGPSWWVLPRSGVDPAEITFKGLGDYSTLNRLGAADVSRTFSSLILTGNRHRPVSVENILISVKRCAAPLDGDLMEHGYQGGAEEKIYLSADLDARNPVLVDNSGKPYFTGPKARRLVLAKDASQSLLLNVTTTRRYCEWTIIVEYFADGEPHRLEVMNRGGRPFRTSAVLPKGRAYTGTVLVTDPSLSAYMKTPLKRYCADPLAATSEICSRRPQLK</sequence>
<evidence type="ECO:0000313" key="3">
    <source>
        <dbReference type="Proteomes" id="UP001595891"/>
    </source>
</evidence>